<evidence type="ECO:0000256" key="5">
    <source>
        <dbReference type="ARBA" id="ARBA00023224"/>
    </source>
</evidence>
<protein>
    <recommendedName>
        <fullName evidence="10">G protein alpha subunit</fullName>
    </recommendedName>
</protein>
<dbReference type="EMBL" id="BRXZ01002914">
    <property type="protein sequence ID" value="GMH72852.1"/>
    <property type="molecule type" value="Genomic_DNA"/>
</dbReference>
<keyword evidence="4 6" id="KW-0342">GTP-binding</keyword>
<evidence type="ECO:0000256" key="7">
    <source>
        <dbReference type="PIRSR" id="PIRSR601019-2"/>
    </source>
</evidence>
<dbReference type="Gene3D" id="1.10.400.10">
    <property type="entry name" value="GI Alpha 1, domain 2-like"/>
    <property type="match status" value="1"/>
</dbReference>
<sequence length="251" mass="29600">ELKLIKDADENKPLTPEYGEIIKTLWGDRGVQKAWEKRSEYQIIESNAEYFTRIDEIAQFDYTPSDQDILLSRVRTTGIVEERYEIEGVVFEIIDVGGQRNERKKWIHCFEDVNAIIYVAALSEYDQHLFEDKTTNRMKEALALFQEMCNSPWFERTDMILFLNKEDLFSEKIKTVRINSVEEFQEYDIPAFDRDAGVKFFLEQFMMRNESAKDIFYHVTNATDSNNVRVVFDACKDIILKRNLEDSGFMS</sequence>
<dbReference type="Gene3D" id="3.40.50.300">
    <property type="entry name" value="P-loop containing nucleotide triphosphate hydrolases"/>
    <property type="match status" value="1"/>
</dbReference>
<dbReference type="SMART" id="SM00275">
    <property type="entry name" value="G_alpha"/>
    <property type="match status" value="1"/>
</dbReference>
<dbReference type="AlphaFoldDB" id="A0A9W7AIE9"/>
<evidence type="ECO:0000256" key="1">
    <source>
        <dbReference type="ARBA" id="ARBA00022723"/>
    </source>
</evidence>
<dbReference type="GO" id="GO:0005525">
    <property type="term" value="F:GTP binding"/>
    <property type="evidence" value="ECO:0007669"/>
    <property type="project" value="UniProtKB-KW"/>
</dbReference>
<dbReference type="GO" id="GO:0003924">
    <property type="term" value="F:GTPase activity"/>
    <property type="evidence" value="ECO:0007669"/>
    <property type="project" value="InterPro"/>
</dbReference>
<comment type="caution">
    <text evidence="8">The sequence shown here is derived from an EMBL/GenBank/DDBJ whole genome shotgun (WGS) entry which is preliminary data.</text>
</comment>
<feature type="binding site" evidence="6">
    <location>
        <begin position="164"/>
        <end position="167"/>
    </location>
    <ligand>
        <name>GTP</name>
        <dbReference type="ChEBI" id="CHEBI:37565"/>
    </ligand>
</feature>
<dbReference type="PANTHER" id="PTHR10218">
    <property type="entry name" value="GTP-BINDING PROTEIN ALPHA SUBUNIT"/>
    <property type="match status" value="1"/>
</dbReference>
<feature type="binding site" evidence="6">
    <location>
        <position position="222"/>
    </location>
    <ligand>
        <name>GTP</name>
        <dbReference type="ChEBI" id="CHEBI:37565"/>
    </ligand>
</feature>
<dbReference type="GO" id="GO:0031683">
    <property type="term" value="F:G-protein beta/gamma-subunit complex binding"/>
    <property type="evidence" value="ECO:0007669"/>
    <property type="project" value="InterPro"/>
</dbReference>
<dbReference type="FunFam" id="3.40.50.300:FF:002307">
    <property type="entry name" value="Guanine nucleotide-binding protein G(k) subunit alpha"/>
    <property type="match status" value="1"/>
</dbReference>
<dbReference type="OrthoDB" id="5817230at2759"/>
<dbReference type="Pfam" id="PF00503">
    <property type="entry name" value="G-alpha"/>
    <property type="match status" value="1"/>
</dbReference>
<evidence type="ECO:0000256" key="4">
    <source>
        <dbReference type="ARBA" id="ARBA00023134"/>
    </source>
</evidence>
<keyword evidence="2 6" id="KW-0547">Nucleotide-binding</keyword>
<evidence type="ECO:0000256" key="6">
    <source>
        <dbReference type="PIRSR" id="PIRSR601019-1"/>
    </source>
</evidence>
<feature type="binding site" evidence="6">
    <location>
        <begin position="95"/>
        <end position="99"/>
    </location>
    <ligand>
        <name>GTP</name>
        <dbReference type="ChEBI" id="CHEBI:37565"/>
    </ligand>
</feature>
<dbReference type="GO" id="GO:0007188">
    <property type="term" value="P:adenylate cyclase-modulating G protein-coupled receptor signaling pathway"/>
    <property type="evidence" value="ECO:0007669"/>
    <property type="project" value="TreeGrafter"/>
</dbReference>
<dbReference type="SUPFAM" id="SSF47895">
    <property type="entry name" value="Transducin (alpha subunit), insertion domain"/>
    <property type="match status" value="1"/>
</dbReference>
<dbReference type="Proteomes" id="UP001165082">
    <property type="component" value="Unassembled WGS sequence"/>
</dbReference>
<organism evidence="8 9">
    <name type="scientific">Triparma retinervis</name>
    <dbReference type="NCBI Taxonomy" id="2557542"/>
    <lineage>
        <taxon>Eukaryota</taxon>
        <taxon>Sar</taxon>
        <taxon>Stramenopiles</taxon>
        <taxon>Ochrophyta</taxon>
        <taxon>Bolidophyceae</taxon>
        <taxon>Parmales</taxon>
        <taxon>Triparmaceae</taxon>
        <taxon>Triparma</taxon>
    </lineage>
</organism>
<dbReference type="InterPro" id="IPR011025">
    <property type="entry name" value="GproteinA_insert"/>
</dbReference>
<dbReference type="InterPro" id="IPR027417">
    <property type="entry name" value="P-loop_NTPase"/>
</dbReference>
<dbReference type="SUPFAM" id="SSF52540">
    <property type="entry name" value="P-loop containing nucleoside triphosphate hydrolases"/>
    <property type="match status" value="1"/>
</dbReference>
<dbReference type="PANTHER" id="PTHR10218:SF302">
    <property type="entry name" value="GUANINE NUCLEOTIDE-BINDING PROTEIN ALPHA-5 SUBUNIT"/>
    <property type="match status" value="1"/>
</dbReference>
<evidence type="ECO:0000256" key="2">
    <source>
        <dbReference type="ARBA" id="ARBA00022741"/>
    </source>
</evidence>
<dbReference type="GO" id="GO:0005737">
    <property type="term" value="C:cytoplasm"/>
    <property type="evidence" value="ECO:0007669"/>
    <property type="project" value="TreeGrafter"/>
</dbReference>
<keyword evidence="5" id="KW-0807">Transducer</keyword>
<accession>A0A9W7AIE9</accession>
<keyword evidence="9" id="KW-1185">Reference proteome</keyword>
<gene>
    <name evidence="8" type="ORF">TrRE_jg2778</name>
</gene>
<reference evidence="8" key="1">
    <citation type="submission" date="2022-07" db="EMBL/GenBank/DDBJ databases">
        <title>Genome analysis of Parmales, a sister group of diatoms, reveals the evolutionary specialization of diatoms from phago-mixotrophs to photoautotrophs.</title>
        <authorList>
            <person name="Ban H."/>
            <person name="Sato S."/>
            <person name="Yoshikawa S."/>
            <person name="Kazumasa Y."/>
            <person name="Nakamura Y."/>
            <person name="Ichinomiya M."/>
            <person name="Saitoh K."/>
            <person name="Sato N."/>
            <person name="Blanc-Mathieu R."/>
            <person name="Endo H."/>
            <person name="Kuwata A."/>
            <person name="Ogata H."/>
        </authorList>
    </citation>
    <scope>NUCLEOTIDE SEQUENCE</scope>
</reference>
<feature type="non-terminal residue" evidence="8">
    <location>
        <position position="251"/>
    </location>
</feature>
<dbReference type="GO" id="GO:0005834">
    <property type="term" value="C:heterotrimeric G-protein complex"/>
    <property type="evidence" value="ECO:0007669"/>
    <property type="project" value="TreeGrafter"/>
</dbReference>
<dbReference type="InterPro" id="IPR001019">
    <property type="entry name" value="Gprotein_alpha_su"/>
</dbReference>
<dbReference type="CDD" id="cd00066">
    <property type="entry name" value="G-alpha"/>
    <property type="match status" value="1"/>
</dbReference>
<keyword evidence="1 7" id="KW-0479">Metal-binding</keyword>
<keyword evidence="3 7" id="KW-0460">Magnesium</keyword>
<feature type="binding site" evidence="6">
    <location>
        <begin position="70"/>
        <end position="76"/>
    </location>
    <ligand>
        <name>GTP</name>
        <dbReference type="ChEBI" id="CHEBI:37565"/>
    </ligand>
</feature>
<evidence type="ECO:0000313" key="8">
    <source>
        <dbReference type="EMBL" id="GMH72852.1"/>
    </source>
</evidence>
<dbReference type="GO" id="GO:0001664">
    <property type="term" value="F:G protein-coupled receptor binding"/>
    <property type="evidence" value="ECO:0007669"/>
    <property type="project" value="TreeGrafter"/>
</dbReference>
<evidence type="ECO:0000313" key="9">
    <source>
        <dbReference type="Proteomes" id="UP001165082"/>
    </source>
</evidence>
<proteinExistence type="predicted"/>
<evidence type="ECO:0000256" key="3">
    <source>
        <dbReference type="ARBA" id="ARBA00022842"/>
    </source>
</evidence>
<dbReference type="PROSITE" id="PS51882">
    <property type="entry name" value="G_ALPHA"/>
    <property type="match status" value="1"/>
</dbReference>
<feature type="binding site" evidence="7">
    <location>
        <position position="76"/>
    </location>
    <ligand>
        <name>Mg(2+)</name>
        <dbReference type="ChEBI" id="CHEBI:18420"/>
    </ligand>
</feature>
<evidence type="ECO:0008006" key="10">
    <source>
        <dbReference type="Google" id="ProtNLM"/>
    </source>
</evidence>
<name>A0A9W7AIE9_9STRA</name>
<dbReference type="PRINTS" id="PR00318">
    <property type="entry name" value="GPROTEINA"/>
</dbReference>
<dbReference type="GO" id="GO:0046872">
    <property type="term" value="F:metal ion binding"/>
    <property type="evidence" value="ECO:0007669"/>
    <property type="project" value="UniProtKB-KW"/>
</dbReference>